<dbReference type="WBParaSite" id="ECPE_0000074501-mRNA-1">
    <property type="protein sequence ID" value="ECPE_0000074501-mRNA-1"/>
    <property type="gene ID" value="ECPE_0000074501"/>
</dbReference>
<sequence length="270" mass="29751">MLHCVVERWVATYGCPVTVTTDRGSHFEGAFKSLLSLLGCTHAHTTAYHPAANGLVERFHLQLKAALKAHSGSNWHETAPLVLLGIRNTIKADLHTTPAALAFGCSVRLPGELVAPTPMRNFNYADFAQRLSHHMREVHAATTPKQTAIVYVAKELSSCTHVFLRVDSTRAPLQAPYTGPLRVTARKDKTAVIDVNGRRETVSLDRLRPAFLESSDQRDSTDPPSDPTPVPSPPPTGPPQTPSAPTMPPSILFKRDRRGREFRRPVRFDC</sequence>
<proteinExistence type="predicted"/>
<feature type="region of interest" description="Disordered" evidence="1">
    <location>
        <begin position="204"/>
        <end position="270"/>
    </location>
</feature>
<feature type="compositionally biased region" description="Pro residues" evidence="1">
    <location>
        <begin position="224"/>
        <end position="248"/>
    </location>
</feature>
<dbReference type="AlphaFoldDB" id="A0A183A1B0"/>
<evidence type="ECO:0000313" key="4">
    <source>
        <dbReference type="Proteomes" id="UP000272942"/>
    </source>
</evidence>
<dbReference type="Proteomes" id="UP000272942">
    <property type="component" value="Unassembled WGS sequence"/>
</dbReference>
<dbReference type="PANTHER" id="PTHR38681">
    <property type="entry name" value="RETROVIRUS-RELATED POL POLYPROTEIN FROM TRANSPOSON 412-LIKE PROTEIN-RELATED"/>
    <property type="match status" value="1"/>
</dbReference>
<keyword evidence="4" id="KW-1185">Reference proteome</keyword>
<evidence type="ECO:0000313" key="5">
    <source>
        <dbReference type="WBParaSite" id="ECPE_0000074501-mRNA-1"/>
    </source>
</evidence>
<dbReference type="GO" id="GO:0003676">
    <property type="term" value="F:nucleic acid binding"/>
    <property type="evidence" value="ECO:0007669"/>
    <property type="project" value="InterPro"/>
</dbReference>
<evidence type="ECO:0000256" key="1">
    <source>
        <dbReference type="SAM" id="MobiDB-lite"/>
    </source>
</evidence>
<protein>
    <submittedName>
        <fullName evidence="5">Integrase catalytic domain-containing protein</fullName>
    </submittedName>
</protein>
<feature type="domain" description="Integrase catalytic" evidence="2">
    <location>
        <begin position="1"/>
        <end position="126"/>
    </location>
</feature>
<dbReference type="InterPro" id="IPR001584">
    <property type="entry name" value="Integrase_cat-core"/>
</dbReference>
<gene>
    <name evidence="3" type="ORF">ECPE_LOCUS745</name>
</gene>
<reference evidence="3 4" key="2">
    <citation type="submission" date="2018-11" db="EMBL/GenBank/DDBJ databases">
        <authorList>
            <consortium name="Pathogen Informatics"/>
        </authorList>
    </citation>
    <scope>NUCLEOTIDE SEQUENCE [LARGE SCALE GENOMIC DNA]</scope>
    <source>
        <strain evidence="3 4">Egypt</strain>
    </source>
</reference>
<dbReference type="EMBL" id="UZAN01003029">
    <property type="protein sequence ID" value="VDP28256.1"/>
    <property type="molecule type" value="Genomic_DNA"/>
</dbReference>
<dbReference type="GO" id="GO:0015074">
    <property type="term" value="P:DNA integration"/>
    <property type="evidence" value="ECO:0007669"/>
    <property type="project" value="InterPro"/>
</dbReference>
<dbReference type="PROSITE" id="PS50994">
    <property type="entry name" value="INTEGRASE"/>
    <property type="match status" value="1"/>
</dbReference>
<dbReference type="InterPro" id="IPR012337">
    <property type="entry name" value="RNaseH-like_sf"/>
</dbReference>
<organism evidence="5">
    <name type="scientific">Echinostoma caproni</name>
    <dbReference type="NCBI Taxonomy" id="27848"/>
    <lineage>
        <taxon>Eukaryota</taxon>
        <taxon>Metazoa</taxon>
        <taxon>Spiralia</taxon>
        <taxon>Lophotrochozoa</taxon>
        <taxon>Platyhelminthes</taxon>
        <taxon>Trematoda</taxon>
        <taxon>Digenea</taxon>
        <taxon>Plagiorchiida</taxon>
        <taxon>Echinostomata</taxon>
        <taxon>Echinostomatoidea</taxon>
        <taxon>Echinostomatidae</taxon>
        <taxon>Echinostoma</taxon>
    </lineage>
</organism>
<accession>A0A183A1B0</accession>
<dbReference type="OrthoDB" id="10056584at2759"/>
<reference evidence="5" key="1">
    <citation type="submission" date="2016-06" db="UniProtKB">
        <authorList>
            <consortium name="WormBaseParasite"/>
        </authorList>
    </citation>
    <scope>IDENTIFICATION</scope>
</reference>
<dbReference type="SUPFAM" id="SSF53098">
    <property type="entry name" value="Ribonuclease H-like"/>
    <property type="match status" value="1"/>
</dbReference>
<evidence type="ECO:0000313" key="3">
    <source>
        <dbReference type="EMBL" id="VDP28256.1"/>
    </source>
</evidence>
<name>A0A183A1B0_9TREM</name>
<evidence type="ECO:0000259" key="2">
    <source>
        <dbReference type="PROSITE" id="PS50994"/>
    </source>
</evidence>
<dbReference type="Gene3D" id="3.30.420.10">
    <property type="entry name" value="Ribonuclease H-like superfamily/Ribonuclease H"/>
    <property type="match status" value="1"/>
</dbReference>
<feature type="compositionally biased region" description="Basic and acidic residues" evidence="1">
    <location>
        <begin position="258"/>
        <end position="270"/>
    </location>
</feature>
<dbReference type="PANTHER" id="PTHR38681:SF1">
    <property type="entry name" value="RETROVIRUS-RELATED POL POLYPROTEIN FROM TRANSPOSON 412-LIKE PROTEIN"/>
    <property type="match status" value="1"/>
</dbReference>
<dbReference type="InterPro" id="IPR036397">
    <property type="entry name" value="RNaseH_sf"/>
</dbReference>